<dbReference type="GO" id="GO:0006355">
    <property type="term" value="P:regulation of DNA-templated transcription"/>
    <property type="evidence" value="ECO:0007669"/>
    <property type="project" value="InterPro"/>
</dbReference>
<feature type="modified residue" description="4-aspartylphosphate" evidence="4">
    <location>
        <position position="51"/>
    </location>
</feature>
<gene>
    <name evidence="7" type="ORF">HMPREF1863_00750</name>
</gene>
<dbReference type="EMBL" id="LSDG01000023">
    <property type="protein sequence ID" value="KXB67024.1"/>
    <property type="molecule type" value="Genomic_DNA"/>
</dbReference>
<dbReference type="AlphaFoldDB" id="A0A134AH80"/>
<dbReference type="PROSITE" id="PS50043">
    <property type="entry name" value="HTH_LUXR_2"/>
    <property type="match status" value="1"/>
</dbReference>
<dbReference type="OrthoDB" id="188043at2"/>
<dbReference type="SMART" id="SM00448">
    <property type="entry name" value="REC"/>
    <property type="match status" value="1"/>
</dbReference>
<dbReference type="InterPro" id="IPR016032">
    <property type="entry name" value="Sig_transdc_resp-reg_C-effctor"/>
</dbReference>
<dbReference type="InterPro" id="IPR000792">
    <property type="entry name" value="Tscrpt_reg_LuxR_C"/>
</dbReference>
<evidence type="ECO:0000256" key="2">
    <source>
        <dbReference type="ARBA" id="ARBA00023125"/>
    </source>
</evidence>
<organism evidence="7 8">
    <name type="scientific">Aedoeadaptatus coxii</name>
    <dbReference type="NCBI Taxonomy" id="755172"/>
    <lineage>
        <taxon>Bacteria</taxon>
        <taxon>Bacillati</taxon>
        <taxon>Bacillota</taxon>
        <taxon>Tissierellia</taxon>
        <taxon>Tissierellales</taxon>
        <taxon>Peptoniphilaceae</taxon>
        <taxon>Aedoeadaptatus</taxon>
    </lineage>
</organism>
<accession>A0A134AH80</accession>
<evidence type="ECO:0000256" key="1">
    <source>
        <dbReference type="ARBA" id="ARBA00023015"/>
    </source>
</evidence>
<dbReference type="GO" id="GO:0000160">
    <property type="term" value="P:phosphorelay signal transduction system"/>
    <property type="evidence" value="ECO:0007669"/>
    <property type="project" value="InterPro"/>
</dbReference>
<dbReference type="RefSeq" id="WP_068367386.1">
    <property type="nucleotide sequence ID" value="NZ_CAMYBE010000002.1"/>
</dbReference>
<dbReference type="PATRIC" id="fig|755172.3.peg.719"/>
<dbReference type="InterPro" id="IPR039420">
    <property type="entry name" value="WalR-like"/>
</dbReference>
<evidence type="ECO:0000256" key="3">
    <source>
        <dbReference type="ARBA" id="ARBA00023163"/>
    </source>
</evidence>
<dbReference type="SUPFAM" id="SSF52172">
    <property type="entry name" value="CheY-like"/>
    <property type="match status" value="1"/>
</dbReference>
<name>A0A134AH80_9FIRM</name>
<dbReference type="STRING" id="755172.HMPREF1863_00750"/>
<dbReference type="InterPro" id="IPR036388">
    <property type="entry name" value="WH-like_DNA-bd_sf"/>
</dbReference>
<evidence type="ECO:0000256" key="4">
    <source>
        <dbReference type="PROSITE-ProRule" id="PRU00169"/>
    </source>
</evidence>
<dbReference type="PROSITE" id="PS50110">
    <property type="entry name" value="RESPONSE_REGULATORY"/>
    <property type="match status" value="1"/>
</dbReference>
<dbReference type="CDD" id="cd06170">
    <property type="entry name" value="LuxR_C_like"/>
    <property type="match status" value="1"/>
</dbReference>
<dbReference type="SUPFAM" id="SSF46894">
    <property type="entry name" value="C-terminal effector domain of the bipartite response regulators"/>
    <property type="match status" value="1"/>
</dbReference>
<dbReference type="InterPro" id="IPR001789">
    <property type="entry name" value="Sig_transdc_resp-reg_receiver"/>
</dbReference>
<keyword evidence="2" id="KW-0238">DNA-binding</keyword>
<dbReference type="GO" id="GO:0003677">
    <property type="term" value="F:DNA binding"/>
    <property type="evidence" value="ECO:0007669"/>
    <property type="project" value="UniProtKB-KW"/>
</dbReference>
<keyword evidence="3" id="KW-0804">Transcription</keyword>
<dbReference type="SMART" id="SM00421">
    <property type="entry name" value="HTH_LUXR"/>
    <property type="match status" value="1"/>
</dbReference>
<sequence>MKILLIEDHKMLAQCLKADFESQGCTIHIADSVKKAEAELKNNDYDLILMDINLSGYGKGENGLDVSEKFIKIYGAKILILTGYDRGYYRERAESIGCYGFISKEETTEKLMKIMKAVVEEDKKYFFRSQKTWEDLTAGELKILRLYAVGKSRREVAEECFISTSSLAVILNRIYEKLNVKNYQEMVQRARTIGYIDSF</sequence>
<evidence type="ECO:0000313" key="7">
    <source>
        <dbReference type="EMBL" id="KXB67024.1"/>
    </source>
</evidence>
<dbReference type="Pfam" id="PF00072">
    <property type="entry name" value="Response_reg"/>
    <property type="match status" value="1"/>
</dbReference>
<dbReference type="Gene3D" id="3.40.50.2300">
    <property type="match status" value="1"/>
</dbReference>
<protein>
    <submittedName>
        <fullName evidence="7">Response regulator receiver domain protein</fullName>
    </submittedName>
</protein>
<dbReference type="CDD" id="cd00156">
    <property type="entry name" value="REC"/>
    <property type="match status" value="1"/>
</dbReference>
<dbReference type="Pfam" id="PF00196">
    <property type="entry name" value="GerE"/>
    <property type="match status" value="1"/>
</dbReference>
<evidence type="ECO:0000313" key="8">
    <source>
        <dbReference type="Proteomes" id="UP000070442"/>
    </source>
</evidence>
<keyword evidence="8" id="KW-1185">Reference proteome</keyword>
<dbReference type="Proteomes" id="UP000070442">
    <property type="component" value="Unassembled WGS sequence"/>
</dbReference>
<keyword evidence="1" id="KW-0805">Transcription regulation</keyword>
<comment type="caution">
    <text evidence="7">The sequence shown here is derived from an EMBL/GenBank/DDBJ whole genome shotgun (WGS) entry which is preliminary data.</text>
</comment>
<proteinExistence type="predicted"/>
<feature type="domain" description="HTH luxR-type" evidence="5">
    <location>
        <begin position="129"/>
        <end position="194"/>
    </location>
</feature>
<evidence type="ECO:0000259" key="6">
    <source>
        <dbReference type="PROSITE" id="PS50110"/>
    </source>
</evidence>
<evidence type="ECO:0000259" key="5">
    <source>
        <dbReference type="PROSITE" id="PS50043"/>
    </source>
</evidence>
<reference evidence="8" key="1">
    <citation type="submission" date="2016-01" db="EMBL/GenBank/DDBJ databases">
        <authorList>
            <person name="Mitreva M."/>
            <person name="Pepin K.H."/>
            <person name="Mihindukulasuriya K.A."/>
            <person name="Fulton R."/>
            <person name="Fronick C."/>
            <person name="O'Laughlin M."/>
            <person name="Miner T."/>
            <person name="Herter B."/>
            <person name="Rosa B.A."/>
            <person name="Cordes M."/>
            <person name="Tomlinson C."/>
            <person name="Wollam A."/>
            <person name="Palsikar V.B."/>
            <person name="Mardis E.R."/>
            <person name="Wilson R.K."/>
        </authorList>
    </citation>
    <scope>NUCLEOTIDE SEQUENCE [LARGE SCALE GENOMIC DNA]</scope>
    <source>
        <strain evidence="8">DNF00729</strain>
    </source>
</reference>
<keyword evidence="4" id="KW-0597">Phosphoprotein</keyword>
<dbReference type="Gene3D" id="1.10.10.10">
    <property type="entry name" value="Winged helix-like DNA-binding domain superfamily/Winged helix DNA-binding domain"/>
    <property type="match status" value="1"/>
</dbReference>
<dbReference type="PANTHER" id="PTHR43214:SF44">
    <property type="entry name" value="TWO-COMPONENT RESPONSE REGULATOR"/>
    <property type="match status" value="1"/>
</dbReference>
<feature type="domain" description="Response regulatory" evidence="6">
    <location>
        <begin position="2"/>
        <end position="119"/>
    </location>
</feature>
<dbReference type="PANTHER" id="PTHR43214">
    <property type="entry name" value="TWO-COMPONENT RESPONSE REGULATOR"/>
    <property type="match status" value="1"/>
</dbReference>
<dbReference type="InterPro" id="IPR011006">
    <property type="entry name" value="CheY-like_superfamily"/>
</dbReference>